<comment type="similarity">
    <text evidence="3">Belongs to the ATP-dependent AMP-binding enzyme family. MbtB subfamily.</text>
</comment>
<dbReference type="PRINTS" id="PR00154">
    <property type="entry name" value="AMPBINDING"/>
</dbReference>
<dbReference type="Pfam" id="PF18563">
    <property type="entry name" value="TubC_N"/>
    <property type="match status" value="1"/>
</dbReference>
<protein>
    <recommendedName>
        <fullName evidence="4">Phenyloxazoline synthase MbtB</fullName>
    </recommendedName>
    <alternativeName>
        <fullName evidence="8">Mycobactin synthetase protein B</fullName>
    </alternativeName>
</protein>
<evidence type="ECO:0000256" key="4">
    <source>
        <dbReference type="ARBA" id="ARBA00016743"/>
    </source>
</evidence>
<comment type="caution">
    <text evidence="11">The sequence shown here is derived from an EMBL/GenBank/DDBJ whole genome shotgun (WGS) entry which is preliminary data.</text>
</comment>
<evidence type="ECO:0000256" key="2">
    <source>
        <dbReference type="ARBA" id="ARBA00005102"/>
    </source>
</evidence>
<dbReference type="Pfam" id="PF00668">
    <property type="entry name" value="Condensation"/>
    <property type="match status" value="1"/>
</dbReference>
<evidence type="ECO:0000256" key="5">
    <source>
        <dbReference type="ARBA" id="ARBA00022450"/>
    </source>
</evidence>
<dbReference type="Gene3D" id="3.30.300.30">
    <property type="match status" value="1"/>
</dbReference>
<dbReference type="SUPFAM" id="SSF56801">
    <property type="entry name" value="Acetyl-CoA synthetase-like"/>
    <property type="match status" value="1"/>
</dbReference>
<comment type="cofactor">
    <cofactor evidence="1">
        <name>pantetheine 4'-phosphate</name>
        <dbReference type="ChEBI" id="CHEBI:47942"/>
    </cofactor>
</comment>
<organism evidence="11 12">
    <name type="scientific">Actinoallomurus acaciae</name>
    <dbReference type="NCBI Taxonomy" id="502577"/>
    <lineage>
        <taxon>Bacteria</taxon>
        <taxon>Bacillati</taxon>
        <taxon>Actinomycetota</taxon>
        <taxon>Actinomycetes</taxon>
        <taxon>Streptosporangiales</taxon>
        <taxon>Thermomonosporaceae</taxon>
        <taxon>Actinoallomurus</taxon>
    </lineage>
</organism>
<dbReference type="PANTHER" id="PTHR45527">
    <property type="entry name" value="NONRIBOSOMAL PEPTIDE SYNTHETASE"/>
    <property type="match status" value="1"/>
</dbReference>
<dbReference type="InterPro" id="IPR057737">
    <property type="entry name" value="Condensation_MtbB-like"/>
</dbReference>
<keyword evidence="5" id="KW-0596">Phosphopantetheine</keyword>
<dbReference type="InterPro" id="IPR001242">
    <property type="entry name" value="Condensation_dom"/>
</dbReference>
<dbReference type="InterPro" id="IPR020459">
    <property type="entry name" value="AMP-binding"/>
</dbReference>
<dbReference type="Proteomes" id="UP001589627">
    <property type="component" value="Unassembled WGS sequence"/>
</dbReference>
<dbReference type="InterPro" id="IPR020806">
    <property type="entry name" value="PKS_PP-bd"/>
</dbReference>
<dbReference type="RefSeq" id="WP_378194943.1">
    <property type="nucleotide sequence ID" value="NZ_JBHLZP010000012.1"/>
</dbReference>
<dbReference type="InterPro" id="IPR045851">
    <property type="entry name" value="AMP-bd_C_sf"/>
</dbReference>
<feature type="domain" description="Carrier" evidence="10">
    <location>
        <begin position="1040"/>
        <end position="1118"/>
    </location>
</feature>
<evidence type="ECO:0000313" key="12">
    <source>
        <dbReference type="Proteomes" id="UP001589627"/>
    </source>
</evidence>
<keyword evidence="7" id="KW-0436">Ligase</keyword>
<sequence>MVQDLLAELRSRGVRLRLDGDRIEVVASAGSLTPRLRSELTERREELISLLRHVGTARREAAITPDPGARHEAFPLTDIQHAYWVGRGPAIELGGVSTYLYLELESSGLDTGRLSESLRKVIDRHDMLRAVIGPDGRQRVLSDVPPYEIPVADLRGQDEDARIALIRAEMEQQVLPADRWPLFDIRASRLGDGRLRLHLGLDMLIMDGLSFNIFFSEWRRCYEDPDWAPEPLALSYRDFVLAREASRSGDEYRRAREYWKGRLPEIPPAPELPLAVQPDRVGHPTFARHHARLDGDRWEAIKKSARQRGLTPSAVVMTAYADVLLRWSGNRDFTLNLTLFDRPAMHPQIDRVIGDFTAVLLLSVRAAGDEPFAVRAVRIQEQLLKDMEHQSYNGVRVLRDRARTLGGNPRAAIPVIFTSLFGVQSADTPDGDVGFFGRVTHSVSQTPQVWIDHQALEDRRELILNWDVVDALFPAGMVDDMFASYQGLLRGLGEDDGRWDAARTPLPLPSRQARERDAANATETAPPEGTLCELVEATARSQPDAVAVIAEDGTLRYSELVARAQGLARRLTGDEVHAGSLVGVVMDKGCDQVAAVLGVARSGAAYLPIDPDWPEARRWSLLERCRASVVVTSPRMRDALAWPAGTTVLTFADADIADAAERPLDAGPRPDDLAYVIFTSGSTGTPKGVMIDHRSAVNTIVDINARFGIGPGDRVLALSKLSFDLSVYDVFGALAAGAAIVMPAPSREHDPAHWDDLVSRHEVTVWNSVPALMQMWVDERRRLGADRPAGLRVAMLSGDWIPVSLPDAIRALAPDAAVFSLGGATEASIWSVCHPIGEVPPEWVRIPYGKPLSGQTLHVYDEALTPCPVWVTGEIYIGGAGVALGYWADAGQTAERFIVHPDTGERLYRTGDHGRYLPGGDIEFLGRRDFQVKINGFRVELEEIAEALRRRPGVGDAIVTAPANPATGRRQLSACLVPEPGGPRPDPDQLRDGLAELLPEYMVPHHYLFIDKVPVSANGKVDPSALPSPWDAERTGESLQPRDELERTLHEIWCTSLERTDIGIQDDFFELGGDSLHAVRILTQIRDELGVDNGDEGLGVLFDHPTVEMLATALRDQVRPA</sequence>
<dbReference type="SMART" id="SM00823">
    <property type="entry name" value="PKS_PP"/>
    <property type="match status" value="1"/>
</dbReference>
<keyword evidence="12" id="KW-1185">Reference proteome</keyword>
<evidence type="ECO:0000256" key="1">
    <source>
        <dbReference type="ARBA" id="ARBA00001957"/>
    </source>
</evidence>
<proteinExistence type="inferred from homology"/>
<evidence type="ECO:0000256" key="6">
    <source>
        <dbReference type="ARBA" id="ARBA00022553"/>
    </source>
</evidence>
<dbReference type="PANTHER" id="PTHR45527:SF10">
    <property type="entry name" value="PYOCHELIN SYNTHASE PCHF"/>
    <property type="match status" value="1"/>
</dbReference>
<dbReference type="SUPFAM" id="SSF47336">
    <property type="entry name" value="ACP-like"/>
    <property type="match status" value="1"/>
</dbReference>
<dbReference type="Gene3D" id="3.30.559.30">
    <property type="entry name" value="Nonribosomal peptide synthetase, condensation domain"/>
    <property type="match status" value="1"/>
</dbReference>
<evidence type="ECO:0000256" key="9">
    <source>
        <dbReference type="SAM" id="MobiDB-lite"/>
    </source>
</evidence>
<dbReference type="PROSITE" id="PS00012">
    <property type="entry name" value="PHOSPHOPANTETHEINE"/>
    <property type="match status" value="1"/>
</dbReference>
<dbReference type="Pfam" id="PF13193">
    <property type="entry name" value="AMP-binding_C"/>
    <property type="match status" value="1"/>
</dbReference>
<comment type="pathway">
    <text evidence="2">Siderophore biosynthesis; mycobactin biosynthesis.</text>
</comment>
<dbReference type="InterPro" id="IPR000873">
    <property type="entry name" value="AMP-dep_synth/lig_dom"/>
</dbReference>
<dbReference type="InterPro" id="IPR006162">
    <property type="entry name" value="Ppantetheine_attach_site"/>
</dbReference>
<dbReference type="InterPro" id="IPR041464">
    <property type="entry name" value="TubC_N"/>
</dbReference>
<evidence type="ECO:0000256" key="8">
    <source>
        <dbReference type="ARBA" id="ARBA00033440"/>
    </source>
</evidence>
<dbReference type="InterPro" id="IPR009081">
    <property type="entry name" value="PP-bd_ACP"/>
</dbReference>
<evidence type="ECO:0000256" key="3">
    <source>
        <dbReference type="ARBA" id="ARBA00007380"/>
    </source>
</evidence>
<name>A0ABV5YAQ4_9ACTN</name>
<gene>
    <name evidence="11" type="ORF">ACFFNX_03480</name>
</gene>
<evidence type="ECO:0000259" key="10">
    <source>
        <dbReference type="PROSITE" id="PS50075"/>
    </source>
</evidence>
<dbReference type="InterPro" id="IPR020845">
    <property type="entry name" value="AMP-binding_CS"/>
</dbReference>
<dbReference type="Gene3D" id="2.30.38.10">
    <property type="entry name" value="Luciferase, Domain 3"/>
    <property type="match status" value="1"/>
</dbReference>
<reference evidence="11 12" key="1">
    <citation type="submission" date="2024-09" db="EMBL/GenBank/DDBJ databases">
        <authorList>
            <person name="Sun Q."/>
            <person name="Mori K."/>
        </authorList>
    </citation>
    <scope>NUCLEOTIDE SEQUENCE [LARGE SCALE GENOMIC DNA]</scope>
    <source>
        <strain evidence="11 12">TBRC 0563</strain>
    </source>
</reference>
<dbReference type="InterPro" id="IPR036736">
    <property type="entry name" value="ACP-like_sf"/>
</dbReference>
<feature type="region of interest" description="Disordered" evidence="9">
    <location>
        <begin position="500"/>
        <end position="525"/>
    </location>
</feature>
<evidence type="ECO:0000256" key="7">
    <source>
        <dbReference type="ARBA" id="ARBA00022598"/>
    </source>
</evidence>
<dbReference type="InterPro" id="IPR025110">
    <property type="entry name" value="AMP-bd_C"/>
</dbReference>
<dbReference type="Gene3D" id="3.40.50.980">
    <property type="match status" value="2"/>
</dbReference>
<dbReference type="PROSITE" id="PS50075">
    <property type="entry name" value="CARRIER"/>
    <property type="match status" value="1"/>
</dbReference>
<dbReference type="EMBL" id="JBHLZP010000012">
    <property type="protein sequence ID" value="MFB9831244.1"/>
    <property type="molecule type" value="Genomic_DNA"/>
</dbReference>
<keyword evidence="6" id="KW-0597">Phosphoprotein</keyword>
<dbReference type="InterPro" id="IPR044894">
    <property type="entry name" value="TubC_N_sf"/>
</dbReference>
<dbReference type="PROSITE" id="PS00455">
    <property type="entry name" value="AMP_BINDING"/>
    <property type="match status" value="1"/>
</dbReference>
<dbReference type="Pfam" id="PF00501">
    <property type="entry name" value="AMP-binding"/>
    <property type="match status" value="1"/>
</dbReference>
<dbReference type="InterPro" id="IPR010071">
    <property type="entry name" value="AA_adenyl_dom"/>
</dbReference>
<dbReference type="CDD" id="cd19535">
    <property type="entry name" value="Cyc_NRPS"/>
    <property type="match status" value="1"/>
</dbReference>
<dbReference type="SUPFAM" id="SSF52777">
    <property type="entry name" value="CoA-dependent acyltransferases"/>
    <property type="match status" value="2"/>
</dbReference>
<dbReference type="InterPro" id="IPR023213">
    <property type="entry name" value="CAT-like_dom_sf"/>
</dbReference>
<dbReference type="CDD" id="cd12114">
    <property type="entry name" value="A_NRPS_TlmIV_like"/>
    <property type="match status" value="1"/>
</dbReference>
<accession>A0ABV5YAQ4</accession>
<dbReference type="Gene3D" id="1.10.10.1830">
    <property type="entry name" value="Non-ribosomal peptide synthase, adenylation domain"/>
    <property type="match status" value="1"/>
</dbReference>
<dbReference type="Pfam" id="PF00550">
    <property type="entry name" value="PP-binding"/>
    <property type="match status" value="1"/>
</dbReference>
<dbReference type="NCBIfam" id="TIGR01733">
    <property type="entry name" value="AA-adenyl-dom"/>
    <property type="match status" value="1"/>
</dbReference>
<dbReference type="Gene3D" id="1.10.1200.10">
    <property type="entry name" value="ACP-like"/>
    <property type="match status" value="1"/>
</dbReference>
<evidence type="ECO:0000313" key="11">
    <source>
        <dbReference type="EMBL" id="MFB9831244.1"/>
    </source>
</evidence>
<dbReference type="Gene3D" id="3.30.559.10">
    <property type="entry name" value="Chloramphenicol acetyltransferase-like domain"/>
    <property type="match status" value="1"/>
</dbReference>